<feature type="compositionally biased region" description="Polar residues" evidence="6">
    <location>
        <begin position="271"/>
        <end position="285"/>
    </location>
</feature>
<gene>
    <name evidence="8" type="ORF">GSCOC_T00031149001</name>
</gene>
<evidence type="ECO:0000259" key="7">
    <source>
        <dbReference type="PROSITE" id="PS50982"/>
    </source>
</evidence>
<evidence type="ECO:0000256" key="2">
    <source>
        <dbReference type="ARBA" id="ARBA00023015"/>
    </source>
</evidence>
<dbReference type="AlphaFoldDB" id="A0A068UPQ8"/>
<dbReference type="OrthoDB" id="1435582at2759"/>
<dbReference type="EMBL" id="HG739129">
    <property type="protein sequence ID" value="CDP10426.1"/>
    <property type="molecule type" value="Genomic_DNA"/>
</dbReference>
<feature type="compositionally biased region" description="Basic and acidic residues" evidence="6">
    <location>
        <begin position="191"/>
        <end position="214"/>
    </location>
</feature>
<feature type="compositionally biased region" description="Basic and acidic residues" evidence="6">
    <location>
        <begin position="110"/>
        <end position="120"/>
    </location>
</feature>
<name>A0A068UPQ8_COFCA</name>
<feature type="compositionally biased region" description="Basic and acidic residues" evidence="6">
    <location>
        <begin position="127"/>
        <end position="139"/>
    </location>
</feature>
<dbReference type="Proteomes" id="UP000295252">
    <property type="component" value="Chromosome VIII"/>
</dbReference>
<keyword evidence="2" id="KW-0805">Transcription regulation</keyword>
<dbReference type="Pfam" id="PF01429">
    <property type="entry name" value="MBD"/>
    <property type="match status" value="1"/>
</dbReference>
<evidence type="ECO:0000256" key="4">
    <source>
        <dbReference type="ARBA" id="ARBA00023163"/>
    </source>
</evidence>
<evidence type="ECO:0000256" key="1">
    <source>
        <dbReference type="ARBA" id="ARBA00004123"/>
    </source>
</evidence>
<dbReference type="InterPro" id="IPR001739">
    <property type="entry name" value="Methyl_CpG_DNA-bd"/>
</dbReference>
<dbReference type="InParanoid" id="A0A068UPQ8"/>
<dbReference type="Gramene" id="CDP10426">
    <property type="protein sequence ID" value="CDP10426"/>
    <property type="gene ID" value="GSCOC_T00031149001"/>
</dbReference>
<feature type="compositionally biased region" description="Basic and acidic residues" evidence="6">
    <location>
        <begin position="169"/>
        <end position="184"/>
    </location>
</feature>
<dbReference type="OMA" id="ENTKHED"/>
<dbReference type="SUPFAM" id="SSF54171">
    <property type="entry name" value="DNA-binding domain"/>
    <property type="match status" value="1"/>
</dbReference>
<feature type="compositionally biased region" description="Basic and acidic residues" evidence="6">
    <location>
        <begin position="146"/>
        <end position="160"/>
    </location>
</feature>
<keyword evidence="5" id="KW-0539">Nucleus</keyword>
<dbReference type="CDD" id="cd00122">
    <property type="entry name" value="MBD"/>
    <property type="match status" value="1"/>
</dbReference>
<dbReference type="GO" id="GO:0003677">
    <property type="term" value="F:DNA binding"/>
    <property type="evidence" value="ECO:0007669"/>
    <property type="project" value="UniProtKB-KW"/>
</dbReference>
<comment type="subcellular location">
    <subcellularLocation>
        <location evidence="1">Nucleus</location>
    </subcellularLocation>
</comment>
<organism evidence="8 9">
    <name type="scientific">Coffea canephora</name>
    <name type="common">Robusta coffee</name>
    <dbReference type="NCBI Taxonomy" id="49390"/>
    <lineage>
        <taxon>Eukaryota</taxon>
        <taxon>Viridiplantae</taxon>
        <taxon>Streptophyta</taxon>
        <taxon>Embryophyta</taxon>
        <taxon>Tracheophyta</taxon>
        <taxon>Spermatophyta</taxon>
        <taxon>Magnoliopsida</taxon>
        <taxon>eudicotyledons</taxon>
        <taxon>Gunneridae</taxon>
        <taxon>Pentapetalae</taxon>
        <taxon>asterids</taxon>
        <taxon>lamiids</taxon>
        <taxon>Gentianales</taxon>
        <taxon>Rubiaceae</taxon>
        <taxon>Ixoroideae</taxon>
        <taxon>Gardenieae complex</taxon>
        <taxon>Bertiereae - Coffeeae clade</taxon>
        <taxon>Coffeeae</taxon>
        <taxon>Coffea</taxon>
    </lineage>
</organism>
<dbReference type="PhylomeDB" id="A0A068UPQ8"/>
<dbReference type="PANTHER" id="PTHR33729:SF6">
    <property type="entry name" value="METHYL-CPG-BINDING DOMAIN-CONTAINING PROTEIN 11"/>
    <property type="match status" value="1"/>
</dbReference>
<reference evidence="9" key="1">
    <citation type="journal article" date="2014" name="Science">
        <title>The coffee genome provides insight into the convergent evolution of caffeine biosynthesis.</title>
        <authorList>
            <person name="Denoeud F."/>
            <person name="Carretero-Paulet L."/>
            <person name="Dereeper A."/>
            <person name="Droc G."/>
            <person name="Guyot R."/>
            <person name="Pietrella M."/>
            <person name="Zheng C."/>
            <person name="Alberti A."/>
            <person name="Anthony F."/>
            <person name="Aprea G."/>
            <person name="Aury J.M."/>
            <person name="Bento P."/>
            <person name="Bernard M."/>
            <person name="Bocs S."/>
            <person name="Campa C."/>
            <person name="Cenci A."/>
            <person name="Combes M.C."/>
            <person name="Crouzillat D."/>
            <person name="Da Silva C."/>
            <person name="Daddiego L."/>
            <person name="De Bellis F."/>
            <person name="Dussert S."/>
            <person name="Garsmeur O."/>
            <person name="Gayraud T."/>
            <person name="Guignon V."/>
            <person name="Jahn K."/>
            <person name="Jamilloux V."/>
            <person name="Joet T."/>
            <person name="Labadie K."/>
            <person name="Lan T."/>
            <person name="Leclercq J."/>
            <person name="Lepelley M."/>
            <person name="Leroy T."/>
            <person name="Li L.T."/>
            <person name="Librado P."/>
            <person name="Lopez L."/>
            <person name="Munoz A."/>
            <person name="Noel B."/>
            <person name="Pallavicini A."/>
            <person name="Perrotta G."/>
            <person name="Poncet V."/>
            <person name="Pot D."/>
            <person name="Priyono X."/>
            <person name="Rigoreau M."/>
            <person name="Rouard M."/>
            <person name="Rozas J."/>
            <person name="Tranchant-Dubreuil C."/>
            <person name="VanBuren R."/>
            <person name="Zhang Q."/>
            <person name="Andrade A.C."/>
            <person name="Argout X."/>
            <person name="Bertrand B."/>
            <person name="de Kochko A."/>
            <person name="Graziosi G."/>
            <person name="Henry R.J."/>
            <person name="Jayarama X."/>
            <person name="Ming R."/>
            <person name="Nagai C."/>
            <person name="Rounsley S."/>
            <person name="Sankoff D."/>
            <person name="Giuliano G."/>
            <person name="Albert V.A."/>
            <person name="Wincker P."/>
            <person name="Lashermes P."/>
        </authorList>
    </citation>
    <scope>NUCLEOTIDE SEQUENCE [LARGE SCALE GENOMIC DNA]</scope>
    <source>
        <strain evidence="9">cv. DH200-94</strain>
    </source>
</reference>
<evidence type="ECO:0000256" key="5">
    <source>
        <dbReference type="ARBA" id="ARBA00023242"/>
    </source>
</evidence>
<feature type="domain" description="MBD" evidence="7">
    <location>
        <begin position="8"/>
        <end position="78"/>
    </location>
</feature>
<sequence length="307" mass="33547">MASSVEEANEFVCLELPAPSGWKKKFMLKKGGTPKKNEIIFTAPTGEEITSRKQLDQYLKTHPGGPPISEFDWGTGETPRRSARISEKAKATPPPERETPKKRSRKSSGSKKDDKEKEAPEGSEAAQDVHMEEAEKSVKDTTGTVTEKDVAKEGQDEKGGETQTIETQATDKDAVKERENENKNETPATDCKAEDTEEQEKNVEAEVVDSKESQVGKVSDGSEDAKDKEKQQQIPPIEAEKEDGTGEGDKQVTGAEEKKQEVEAEEKVEQNSEANRSADGQSSLVSEKAEGGVIQNGDRAEVDKSKP</sequence>
<feature type="region of interest" description="Disordered" evidence="6">
    <location>
        <begin position="42"/>
        <end position="307"/>
    </location>
</feature>
<feature type="compositionally biased region" description="Basic and acidic residues" evidence="6">
    <location>
        <begin position="78"/>
        <end position="101"/>
    </location>
</feature>
<accession>A0A068UPQ8</accession>
<keyword evidence="9" id="KW-1185">Reference proteome</keyword>
<keyword evidence="4" id="KW-0804">Transcription</keyword>
<dbReference type="GO" id="GO:0005634">
    <property type="term" value="C:nucleus"/>
    <property type="evidence" value="ECO:0007669"/>
    <property type="project" value="UniProtKB-SubCell"/>
</dbReference>
<evidence type="ECO:0000313" key="8">
    <source>
        <dbReference type="EMBL" id="CDP10426.1"/>
    </source>
</evidence>
<dbReference type="InterPro" id="IPR039622">
    <property type="entry name" value="MBD10/11"/>
</dbReference>
<dbReference type="InterPro" id="IPR016177">
    <property type="entry name" value="DNA-bd_dom_sf"/>
</dbReference>
<dbReference type="PROSITE" id="PS50982">
    <property type="entry name" value="MBD"/>
    <property type="match status" value="1"/>
</dbReference>
<feature type="compositionally biased region" description="Basic and acidic residues" evidence="6">
    <location>
        <begin position="298"/>
        <end position="307"/>
    </location>
</feature>
<dbReference type="Gene3D" id="3.30.890.10">
    <property type="entry name" value="Methyl-cpg-binding Protein 2, Chain A"/>
    <property type="match status" value="1"/>
</dbReference>
<evidence type="ECO:0000256" key="6">
    <source>
        <dbReference type="SAM" id="MobiDB-lite"/>
    </source>
</evidence>
<evidence type="ECO:0000256" key="3">
    <source>
        <dbReference type="ARBA" id="ARBA00023125"/>
    </source>
</evidence>
<protein>
    <recommendedName>
        <fullName evidence="7">MBD domain-containing protein</fullName>
    </recommendedName>
</protein>
<dbReference type="PANTHER" id="PTHR33729">
    <property type="entry name" value="METHYL-CPG BINDING DOMAIN CONTAINING PROTEIN, EXPRESSED"/>
    <property type="match status" value="1"/>
</dbReference>
<proteinExistence type="predicted"/>
<evidence type="ECO:0000313" key="9">
    <source>
        <dbReference type="Proteomes" id="UP000295252"/>
    </source>
</evidence>
<feature type="compositionally biased region" description="Basic and acidic residues" evidence="6">
    <location>
        <begin position="238"/>
        <end position="270"/>
    </location>
</feature>
<keyword evidence="3" id="KW-0238">DNA-binding</keyword>